<dbReference type="PROSITE" id="PS51371">
    <property type="entry name" value="CBS"/>
    <property type="match status" value="2"/>
</dbReference>
<dbReference type="InterPro" id="IPR051257">
    <property type="entry name" value="Diverse_CBS-Domain"/>
</dbReference>
<dbReference type="InterPro" id="IPR000644">
    <property type="entry name" value="CBS_dom"/>
</dbReference>
<accession>A0ABX7QUP7</accession>
<feature type="domain" description="CBS" evidence="3">
    <location>
        <begin position="7"/>
        <end position="66"/>
    </location>
</feature>
<evidence type="ECO:0000313" key="5">
    <source>
        <dbReference type="Proteomes" id="UP000662770"/>
    </source>
</evidence>
<dbReference type="PANTHER" id="PTHR43080:SF2">
    <property type="entry name" value="CBS DOMAIN-CONTAINING PROTEIN"/>
    <property type="match status" value="1"/>
</dbReference>
<dbReference type="SUPFAM" id="SSF54631">
    <property type="entry name" value="CBS-domain pair"/>
    <property type="match status" value="1"/>
</dbReference>
<evidence type="ECO:0000313" key="4">
    <source>
        <dbReference type="EMBL" id="QSX34371.1"/>
    </source>
</evidence>
<feature type="domain" description="CBS" evidence="3">
    <location>
        <begin position="83"/>
        <end position="140"/>
    </location>
</feature>
<keyword evidence="1 2" id="KW-0129">CBS domain</keyword>
<dbReference type="Proteomes" id="UP000662770">
    <property type="component" value="Chromosome"/>
</dbReference>
<keyword evidence="5" id="KW-1185">Reference proteome</keyword>
<dbReference type="RefSeq" id="WP_207355574.1">
    <property type="nucleotide sequence ID" value="NZ_CP071503.1"/>
</dbReference>
<evidence type="ECO:0000256" key="1">
    <source>
        <dbReference type="ARBA" id="ARBA00023122"/>
    </source>
</evidence>
<protein>
    <submittedName>
        <fullName evidence="4">CBS domain-containing protein</fullName>
    </submittedName>
</protein>
<dbReference type="PANTHER" id="PTHR43080">
    <property type="entry name" value="CBS DOMAIN-CONTAINING PROTEIN CBSX3, MITOCHONDRIAL"/>
    <property type="match status" value="1"/>
</dbReference>
<name>A0ABX7QUP7_9GAMM</name>
<dbReference type="Pfam" id="PF00571">
    <property type="entry name" value="CBS"/>
    <property type="match status" value="2"/>
</dbReference>
<sequence length="140" mass="15546">MKVQQIMTQNPVCISDAASIYDAHALMHNRGVRHLPVISETSATLVGVLTHKKMITTVIGLYNRYGPGALERRERHMPLSELIETEYPVLFADTSLLEVVDYFIEHKYGCLPVTDADGKVIGIVTSSDFVSLCKTLLQKA</sequence>
<evidence type="ECO:0000256" key="2">
    <source>
        <dbReference type="PROSITE-ProRule" id="PRU00703"/>
    </source>
</evidence>
<dbReference type="InterPro" id="IPR046342">
    <property type="entry name" value="CBS_dom_sf"/>
</dbReference>
<evidence type="ECO:0000259" key="3">
    <source>
        <dbReference type="PROSITE" id="PS51371"/>
    </source>
</evidence>
<dbReference type="EMBL" id="CP071503">
    <property type="protein sequence ID" value="QSX34371.1"/>
    <property type="molecule type" value="Genomic_DNA"/>
</dbReference>
<dbReference type="SMART" id="SM00116">
    <property type="entry name" value="CBS"/>
    <property type="match status" value="2"/>
</dbReference>
<reference evidence="4 5" key="1">
    <citation type="submission" date="2021-03" db="EMBL/GenBank/DDBJ databases">
        <title>Novel species identification of genus Shewanella.</title>
        <authorList>
            <person name="Liu G."/>
            <person name="Zhang Q."/>
        </authorList>
    </citation>
    <scope>NUCLEOTIDE SEQUENCE [LARGE SCALE GENOMIC DNA]</scope>
    <source>
        <strain evidence="4 5">FJAT-51800</strain>
    </source>
</reference>
<dbReference type="Gene3D" id="3.10.580.10">
    <property type="entry name" value="CBS-domain"/>
    <property type="match status" value="1"/>
</dbReference>
<gene>
    <name evidence="4" type="ORF">JYB87_03725</name>
</gene>
<organism evidence="4 5">
    <name type="scientific">Shewanella avicenniae</name>
    <dbReference type="NCBI Taxonomy" id="2814294"/>
    <lineage>
        <taxon>Bacteria</taxon>
        <taxon>Pseudomonadati</taxon>
        <taxon>Pseudomonadota</taxon>
        <taxon>Gammaproteobacteria</taxon>
        <taxon>Alteromonadales</taxon>
        <taxon>Shewanellaceae</taxon>
        <taxon>Shewanella</taxon>
    </lineage>
</organism>
<proteinExistence type="predicted"/>